<dbReference type="Gene3D" id="3.30.710.10">
    <property type="entry name" value="Potassium Channel Kv1.1, Chain A"/>
    <property type="match status" value="1"/>
</dbReference>
<dbReference type="Proteomes" id="UP000016924">
    <property type="component" value="Unassembled WGS sequence"/>
</dbReference>
<protein>
    <recommendedName>
        <fullName evidence="1">BTB domain-containing protein</fullName>
    </recommendedName>
</protein>
<dbReference type="HOGENOM" id="CLU_1065640_0_0_1"/>
<sequence>MAGQEHKARRIEELAMSFVQGDTIDVRVHDSDGRRGHIHSEHSIEVHVQHGDSHRSWHLNKYLLCNESAYFRNARDKGHLRHAAPPILLEDTDPAIFDSFVRFLSKGDYELTVSGVSGDAMDAQASPSLDPIHHTKAWILGWQLQSASFMDCAVRKVAAPCGFRALPVQIEPGGIAYAFEGTESAPGQRQRLITAISYALRRMAKLESGYGRGLDRAILRSPGAGVQKSVEEVLVGLDLDEEPEVYVHKYWVRRPYAGFGY</sequence>
<accession>R7YZV0</accession>
<dbReference type="PANTHER" id="PTHR47843:SF2">
    <property type="entry name" value="BTB DOMAIN-CONTAINING PROTEIN"/>
    <property type="match status" value="1"/>
</dbReference>
<dbReference type="GeneID" id="19903735"/>
<dbReference type="PANTHER" id="PTHR47843">
    <property type="entry name" value="BTB DOMAIN-CONTAINING PROTEIN-RELATED"/>
    <property type="match status" value="1"/>
</dbReference>
<evidence type="ECO:0000313" key="3">
    <source>
        <dbReference type="Proteomes" id="UP000016924"/>
    </source>
</evidence>
<evidence type="ECO:0000259" key="1">
    <source>
        <dbReference type="PROSITE" id="PS50097"/>
    </source>
</evidence>
<dbReference type="RefSeq" id="XP_007782488.1">
    <property type="nucleotide sequence ID" value="XM_007784298.1"/>
</dbReference>
<feature type="domain" description="BTB" evidence="1">
    <location>
        <begin position="42"/>
        <end position="113"/>
    </location>
</feature>
<proteinExistence type="predicted"/>
<reference evidence="3" key="1">
    <citation type="submission" date="2012-06" db="EMBL/GenBank/DDBJ databases">
        <title>The genome sequence of Coniosporium apollinis CBS 100218.</title>
        <authorList>
            <consortium name="The Broad Institute Genome Sequencing Platform"/>
            <person name="Cuomo C."/>
            <person name="Gorbushina A."/>
            <person name="Noack S."/>
            <person name="Walker B."/>
            <person name="Young S.K."/>
            <person name="Zeng Q."/>
            <person name="Gargeya S."/>
            <person name="Fitzgerald M."/>
            <person name="Haas B."/>
            <person name="Abouelleil A."/>
            <person name="Alvarado L."/>
            <person name="Arachchi H.M."/>
            <person name="Berlin A.M."/>
            <person name="Chapman S.B."/>
            <person name="Goldberg J."/>
            <person name="Griggs A."/>
            <person name="Gujja S."/>
            <person name="Hansen M."/>
            <person name="Howarth C."/>
            <person name="Imamovic A."/>
            <person name="Larimer J."/>
            <person name="McCowan C."/>
            <person name="Montmayeur A."/>
            <person name="Murphy C."/>
            <person name="Neiman D."/>
            <person name="Pearson M."/>
            <person name="Priest M."/>
            <person name="Roberts A."/>
            <person name="Saif S."/>
            <person name="Shea T."/>
            <person name="Sisk P."/>
            <person name="Sykes S."/>
            <person name="Wortman J."/>
            <person name="Nusbaum C."/>
            <person name="Birren B."/>
        </authorList>
    </citation>
    <scope>NUCLEOTIDE SEQUENCE [LARGE SCALE GENOMIC DNA]</scope>
    <source>
        <strain evidence="3">CBS 100218</strain>
    </source>
</reference>
<evidence type="ECO:0000313" key="2">
    <source>
        <dbReference type="EMBL" id="EON67171.1"/>
    </source>
</evidence>
<gene>
    <name evidence="2" type="ORF">W97_06424</name>
</gene>
<dbReference type="AlphaFoldDB" id="R7YZV0"/>
<organism evidence="2 3">
    <name type="scientific">Coniosporium apollinis (strain CBS 100218)</name>
    <name type="common">Rock-inhabiting black yeast</name>
    <dbReference type="NCBI Taxonomy" id="1168221"/>
    <lineage>
        <taxon>Eukaryota</taxon>
        <taxon>Fungi</taxon>
        <taxon>Dikarya</taxon>
        <taxon>Ascomycota</taxon>
        <taxon>Pezizomycotina</taxon>
        <taxon>Dothideomycetes</taxon>
        <taxon>Dothideomycetes incertae sedis</taxon>
        <taxon>Coniosporium</taxon>
    </lineage>
</organism>
<dbReference type="PROSITE" id="PS50097">
    <property type="entry name" value="BTB"/>
    <property type="match status" value="1"/>
</dbReference>
<dbReference type="InterPro" id="IPR011333">
    <property type="entry name" value="SKP1/BTB/POZ_sf"/>
</dbReference>
<keyword evidence="3" id="KW-1185">Reference proteome</keyword>
<name>R7YZV0_CONA1</name>
<dbReference type="InterPro" id="IPR000210">
    <property type="entry name" value="BTB/POZ_dom"/>
</dbReference>
<dbReference type="SUPFAM" id="SSF54695">
    <property type="entry name" value="POZ domain"/>
    <property type="match status" value="1"/>
</dbReference>
<dbReference type="OrthoDB" id="194443at2759"/>
<dbReference type="EMBL" id="JH767585">
    <property type="protein sequence ID" value="EON67171.1"/>
    <property type="molecule type" value="Genomic_DNA"/>
</dbReference>